<keyword evidence="2" id="KW-1185">Reference proteome</keyword>
<reference evidence="1 2" key="1">
    <citation type="submission" date="2023-07" db="EMBL/GenBank/DDBJ databases">
        <title>Sorghum-associated microbial communities from plants grown in Nebraska, USA.</title>
        <authorList>
            <person name="Schachtman D."/>
        </authorList>
    </citation>
    <scope>NUCLEOTIDE SEQUENCE [LARGE SCALE GENOMIC DNA]</scope>
    <source>
        <strain evidence="1 2">DS1781</strain>
    </source>
</reference>
<sequence>MLLPARNLKDLRDVPESVRATLQFVALVDDAVRAALAEAGARRPAPEVNLV</sequence>
<name>A0ABU1NL10_9BURK</name>
<evidence type="ECO:0000313" key="2">
    <source>
        <dbReference type="Proteomes" id="UP001184230"/>
    </source>
</evidence>
<comment type="caution">
    <text evidence="1">The sequence shown here is derived from an EMBL/GenBank/DDBJ whole genome shotgun (WGS) entry which is preliminary data.</text>
</comment>
<keyword evidence="1" id="KW-0378">Hydrolase</keyword>
<dbReference type="Proteomes" id="UP001184230">
    <property type="component" value="Unassembled WGS sequence"/>
</dbReference>
<accession>A0ABU1NL10</accession>
<keyword evidence="1" id="KW-0645">Protease</keyword>
<organism evidence="1 2">
    <name type="scientific">Variovorax soli</name>
    <dbReference type="NCBI Taxonomy" id="376815"/>
    <lineage>
        <taxon>Bacteria</taxon>
        <taxon>Pseudomonadati</taxon>
        <taxon>Pseudomonadota</taxon>
        <taxon>Betaproteobacteria</taxon>
        <taxon>Burkholderiales</taxon>
        <taxon>Comamonadaceae</taxon>
        <taxon>Variovorax</taxon>
    </lineage>
</organism>
<gene>
    <name evidence="1" type="ORF">J2739_004902</name>
</gene>
<dbReference type="GO" id="GO:0008233">
    <property type="term" value="F:peptidase activity"/>
    <property type="evidence" value="ECO:0007669"/>
    <property type="project" value="UniProtKB-KW"/>
</dbReference>
<evidence type="ECO:0000313" key="1">
    <source>
        <dbReference type="EMBL" id="MDR6539106.1"/>
    </source>
</evidence>
<protein>
    <submittedName>
        <fullName evidence="1">ATP-dependent Lon protease</fullName>
    </submittedName>
</protein>
<proteinExistence type="predicted"/>
<dbReference type="GO" id="GO:0006508">
    <property type="term" value="P:proteolysis"/>
    <property type="evidence" value="ECO:0007669"/>
    <property type="project" value="UniProtKB-KW"/>
</dbReference>
<dbReference type="EMBL" id="JAVDRF010000014">
    <property type="protein sequence ID" value="MDR6539106.1"/>
    <property type="molecule type" value="Genomic_DNA"/>
</dbReference>